<evidence type="ECO:0000313" key="6">
    <source>
        <dbReference type="Proteomes" id="UP000470875"/>
    </source>
</evidence>
<keyword evidence="3" id="KW-0804">Transcription</keyword>
<dbReference type="SUPFAM" id="SSF48008">
    <property type="entry name" value="GntR ligand-binding domain-like"/>
    <property type="match status" value="1"/>
</dbReference>
<organism evidence="5 6">
    <name type="scientific">Scrofimicrobium canadense</name>
    <dbReference type="NCBI Taxonomy" id="2652290"/>
    <lineage>
        <taxon>Bacteria</taxon>
        <taxon>Bacillati</taxon>
        <taxon>Actinomycetota</taxon>
        <taxon>Actinomycetes</taxon>
        <taxon>Actinomycetales</taxon>
        <taxon>Actinomycetaceae</taxon>
        <taxon>Scrofimicrobium</taxon>
    </lineage>
</organism>
<evidence type="ECO:0000256" key="2">
    <source>
        <dbReference type="ARBA" id="ARBA00023125"/>
    </source>
</evidence>
<keyword evidence="6" id="KW-1185">Reference proteome</keyword>
<sequence length="243" mass="26721">MTRAASIGEDPLHYGIAKQLGIEIIDGVWSPDEARTLEEIQESFGVSRTVAREVSRHLEQMGMVQTRRRMGLNPLPMSHWNVLNPQVIDWRLHSSQREGQIRTLTQLRLAVEPMAAHSTAHLASIHTRALLLPLAAEMRRTGEAGDLVEFMKLDIDFHTLILKESGNELFAALGDVVSVVLQGRTELGLMPERPKPEALAAHEAVAEAVFLGDGEGAQSAMEAILVEVREAFGTRLDGDPANN</sequence>
<dbReference type="InterPro" id="IPR008920">
    <property type="entry name" value="TF_FadR/GntR_C"/>
</dbReference>
<keyword evidence="1" id="KW-0805">Transcription regulation</keyword>
<dbReference type="PANTHER" id="PTHR43537">
    <property type="entry name" value="TRANSCRIPTIONAL REGULATOR, GNTR FAMILY"/>
    <property type="match status" value="1"/>
</dbReference>
<dbReference type="InterPro" id="IPR000524">
    <property type="entry name" value="Tscrpt_reg_HTH_GntR"/>
</dbReference>
<dbReference type="SUPFAM" id="SSF46785">
    <property type="entry name" value="Winged helix' DNA-binding domain"/>
    <property type="match status" value="1"/>
</dbReference>
<dbReference type="RefSeq" id="WP_154544624.1">
    <property type="nucleotide sequence ID" value="NZ_VULO01000006.1"/>
</dbReference>
<dbReference type="EMBL" id="VULO01000006">
    <property type="protein sequence ID" value="MSS84352.1"/>
    <property type="molecule type" value="Genomic_DNA"/>
</dbReference>
<protein>
    <submittedName>
        <fullName evidence="5">FadR family transcriptional regulator</fullName>
    </submittedName>
</protein>
<dbReference type="GO" id="GO:0003700">
    <property type="term" value="F:DNA-binding transcription factor activity"/>
    <property type="evidence" value="ECO:0007669"/>
    <property type="project" value="InterPro"/>
</dbReference>
<dbReference type="AlphaFoldDB" id="A0A6N7W7E0"/>
<dbReference type="InterPro" id="IPR036388">
    <property type="entry name" value="WH-like_DNA-bd_sf"/>
</dbReference>
<dbReference type="Proteomes" id="UP000470875">
    <property type="component" value="Unassembled WGS sequence"/>
</dbReference>
<dbReference type="GO" id="GO:0003677">
    <property type="term" value="F:DNA binding"/>
    <property type="evidence" value="ECO:0007669"/>
    <property type="project" value="UniProtKB-KW"/>
</dbReference>
<feature type="domain" description="HTH gntR-type" evidence="4">
    <location>
        <begin position="10"/>
        <end position="77"/>
    </location>
</feature>
<name>A0A6N7W7E0_9ACTO</name>
<reference evidence="5 6" key="1">
    <citation type="submission" date="2019-08" db="EMBL/GenBank/DDBJ databases">
        <title>In-depth cultivation of the pig gut microbiome towards novel bacterial diversity and tailored functional studies.</title>
        <authorList>
            <person name="Wylensek D."/>
            <person name="Hitch T.C.A."/>
            <person name="Clavel T."/>
        </authorList>
    </citation>
    <scope>NUCLEOTIDE SEQUENCE [LARGE SCALE GENOMIC DNA]</scope>
    <source>
        <strain evidence="5 6">WB03_NA08</strain>
    </source>
</reference>
<gene>
    <name evidence="5" type="ORF">FYJ24_06155</name>
</gene>
<dbReference type="Gene3D" id="1.10.10.10">
    <property type="entry name" value="Winged helix-like DNA-binding domain superfamily/Winged helix DNA-binding domain"/>
    <property type="match status" value="1"/>
</dbReference>
<evidence type="ECO:0000256" key="1">
    <source>
        <dbReference type="ARBA" id="ARBA00023015"/>
    </source>
</evidence>
<dbReference type="InterPro" id="IPR036390">
    <property type="entry name" value="WH_DNA-bd_sf"/>
</dbReference>
<dbReference type="SMART" id="SM00895">
    <property type="entry name" value="FCD"/>
    <property type="match status" value="1"/>
</dbReference>
<comment type="caution">
    <text evidence="5">The sequence shown here is derived from an EMBL/GenBank/DDBJ whole genome shotgun (WGS) entry which is preliminary data.</text>
</comment>
<dbReference type="Gene3D" id="1.20.120.530">
    <property type="entry name" value="GntR ligand-binding domain-like"/>
    <property type="match status" value="1"/>
</dbReference>
<dbReference type="InterPro" id="IPR011711">
    <property type="entry name" value="GntR_C"/>
</dbReference>
<dbReference type="Pfam" id="PF07729">
    <property type="entry name" value="FCD"/>
    <property type="match status" value="1"/>
</dbReference>
<evidence type="ECO:0000313" key="5">
    <source>
        <dbReference type="EMBL" id="MSS84352.1"/>
    </source>
</evidence>
<dbReference type="PANTHER" id="PTHR43537:SF44">
    <property type="entry name" value="GNTR FAMILY REGULATORY PROTEIN"/>
    <property type="match status" value="1"/>
</dbReference>
<dbReference type="Pfam" id="PF00392">
    <property type="entry name" value="GntR"/>
    <property type="match status" value="1"/>
</dbReference>
<dbReference type="PROSITE" id="PS50949">
    <property type="entry name" value="HTH_GNTR"/>
    <property type="match status" value="1"/>
</dbReference>
<evidence type="ECO:0000256" key="3">
    <source>
        <dbReference type="ARBA" id="ARBA00023163"/>
    </source>
</evidence>
<keyword evidence="2" id="KW-0238">DNA-binding</keyword>
<proteinExistence type="predicted"/>
<accession>A0A6N7W7E0</accession>
<evidence type="ECO:0000259" key="4">
    <source>
        <dbReference type="PROSITE" id="PS50949"/>
    </source>
</evidence>